<protein>
    <submittedName>
        <fullName evidence="1">Uncharacterized protein</fullName>
    </submittedName>
</protein>
<dbReference type="Proteomes" id="UP000595437">
    <property type="component" value="Chromosome 4"/>
</dbReference>
<reference evidence="2" key="1">
    <citation type="submission" date="2021-01" db="EMBL/GenBank/DDBJ databases">
        <title>Caligus Genome Assembly.</title>
        <authorList>
            <person name="Gallardo-Escarate C."/>
        </authorList>
    </citation>
    <scope>NUCLEOTIDE SEQUENCE [LARGE SCALE GENOMIC DNA]</scope>
</reference>
<dbReference type="EMBL" id="CP045893">
    <property type="protein sequence ID" value="QQP53846.1"/>
    <property type="molecule type" value="Genomic_DNA"/>
</dbReference>
<dbReference type="AlphaFoldDB" id="A0A7T8KDG5"/>
<evidence type="ECO:0000313" key="1">
    <source>
        <dbReference type="EMBL" id="QQP53846.1"/>
    </source>
</evidence>
<name>A0A7T8KDG5_CALRO</name>
<proteinExistence type="predicted"/>
<gene>
    <name evidence="1" type="ORF">FKW44_006472</name>
</gene>
<sequence>MKFPRPSDSDFLLDDIIYHSISKEHILNYHLLSSKTTYEPFPVLDPTSRYCFICNKLPDLDHHLTAAHQNGLRSMSKYIHFSVFKGFNPSPAT</sequence>
<keyword evidence="2" id="KW-1185">Reference proteome</keyword>
<evidence type="ECO:0000313" key="2">
    <source>
        <dbReference type="Proteomes" id="UP000595437"/>
    </source>
</evidence>
<accession>A0A7T8KDG5</accession>
<organism evidence="1 2">
    <name type="scientific">Caligus rogercresseyi</name>
    <name type="common">Sea louse</name>
    <dbReference type="NCBI Taxonomy" id="217165"/>
    <lineage>
        <taxon>Eukaryota</taxon>
        <taxon>Metazoa</taxon>
        <taxon>Ecdysozoa</taxon>
        <taxon>Arthropoda</taxon>
        <taxon>Crustacea</taxon>
        <taxon>Multicrustacea</taxon>
        <taxon>Hexanauplia</taxon>
        <taxon>Copepoda</taxon>
        <taxon>Siphonostomatoida</taxon>
        <taxon>Caligidae</taxon>
        <taxon>Caligus</taxon>
    </lineage>
</organism>